<name>A0AA86QLN4_9EUKA</name>
<gene>
    <name evidence="2" type="ORF">HINF_LOCUS45761</name>
    <name evidence="3" type="ORF">HINF_LOCUS59744</name>
</gene>
<evidence type="ECO:0000313" key="4">
    <source>
        <dbReference type="Proteomes" id="UP001642409"/>
    </source>
</evidence>
<reference evidence="2" key="1">
    <citation type="submission" date="2023-06" db="EMBL/GenBank/DDBJ databases">
        <authorList>
            <person name="Kurt Z."/>
        </authorList>
    </citation>
    <scope>NUCLEOTIDE SEQUENCE</scope>
</reference>
<proteinExistence type="predicted"/>
<evidence type="ECO:0000313" key="3">
    <source>
        <dbReference type="EMBL" id="CAL6080177.1"/>
    </source>
</evidence>
<keyword evidence="1" id="KW-1133">Transmembrane helix</keyword>
<sequence>MSQLKTKSHLEGLFALNAMYQLNNQLQRSLLTGSTFQGSLLKPYNIQRCQIVLLCSELRPSTRQQLQFKYLKVSHSRFPNATQARTSSTRSRIMLFYLRLATNRLRFHQTKSKSAQTSKITKDKHQKMSLYKEKHQLIVFYAVLSILVTDYVLIYQQ</sequence>
<protein>
    <submittedName>
        <fullName evidence="3">Hypothetical_protein</fullName>
    </submittedName>
</protein>
<evidence type="ECO:0000256" key="1">
    <source>
        <dbReference type="SAM" id="Phobius"/>
    </source>
</evidence>
<reference evidence="3 4" key="2">
    <citation type="submission" date="2024-07" db="EMBL/GenBank/DDBJ databases">
        <authorList>
            <person name="Akdeniz Z."/>
        </authorList>
    </citation>
    <scope>NUCLEOTIDE SEQUENCE [LARGE SCALE GENOMIC DNA]</scope>
</reference>
<accession>A0AA86QLN4</accession>
<feature type="transmembrane region" description="Helical" evidence="1">
    <location>
        <begin position="137"/>
        <end position="155"/>
    </location>
</feature>
<keyword evidence="1" id="KW-0472">Membrane</keyword>
<dbReference type="EMBL" id="CATOUU010000901">
    <property type="protein sequence ID" value="CAI9958116.1"/>
    <property type="molecule type" value="Genomic_DNA"/>
</dbReference>
<comment type="caution">
    <text evidence="2">The sequence shown here is derived from an EMBL/GenBank/DDBJ whole genome shotgun (WGS) entry which is preliminary data.</text>
</comment>
<evidence type="ECO:0000313" key="2">
    <source>
        <dbReference type="EMBL" id="CAI9958116.1"/>
    </source>
</evidence>
<dbReference type="EMBL" id="CAXDID020000344">
    <property type="protein sequence ID" value="CAL6080177.1"/>
    <property type="molecule type" value="Genomic_DNA"/>
</dbReference>
<dbReference type="AlphaFoldDB" id="A0AA86QLN4"/>
<keyword evidence="4" id="KW-1185">Reference proteome</keyword>
<keyword evidence="1" id="KW-0812">Transmembrane</keyword>
<dbReference type="Proteomes" id="UP001642409">
    <property type="component" value="Unassembled WGS sequence"/>
</dbReference>
<organism evidence="2">
    <name type="scientific">Hexamita inflata</name>
    <dbReference type="NCBI Taxonomy" id="28002"/>
    <lineage>
        <taxon>Eukaryota</taxon>
        <taxon>Metamonada</taxon>
        <taxon>Diplomonadida</taxon>
        <taxon>Hexamitidae</taxon>
        <taxon>Hexamitinae</taxon>
        <taxon>Hexamita</taxon>
    </lineage>
</organism>